<dbReference type="eggNOG" id="ENOG502SAMB">
    <property type="taxonomic scope" value="Eukaryota"/>
</dbReference>
<evidence type="ECO:0000256" key="1">
    <source>
        <dbReference type="SAM" id="Phobius"/>
    </source>
</evidence>
<dbReference type="OrthoDB" id="5570013at2759"/>
<dbReference type="GeneID" id="6006297"/>
<dbReference type="STRING" id="240176.A8N4R5"/>
<proteinExistence type="predicted"/>
<keyword evidence="1" id="KW-0812">Transmembrane</keyword>
<protein>
    <submittedName>
        <fullName evidence="2">Uncharacterized protein</fullName>
    </submittedName>
</protein>
<organism evidence="2 3">
    <name type="scientific">Coprinopsis cinerea (strain Okayama-7 / 130 / ATCC MYA-4618 / FGSC 9003)</name>
    <name type="common">Inky cap fungus</name>
    <name type="synonym">Hormographiella aspergillata</name>
    <dbReference type="NCBI Taxonomy" id="240176"/>
    <lineage>
        <taxon>Eukaryota</taxon>
        <taxon>Fungi</taxon>
        <taxon>Dikarya</taxon>
        <taxon>Basidiomycota</taxon>
        <taxon>Agaricomycotina</taxon>
        <taxon>Agaricomycetes</taxon>
        <taxon>Agaricomycetidae</taxon>
        <taxon>Agaricales</taxon>
        <taxon>Agaricineae</taxon>
        <taxon>Psathyrellaceae</taxon>
        <taxon>Coprinopsis</taxon>
    </lineage>
</organism>
<feature type="transmembrane region" description="Helical" evidence="1">
    <location>
        <begin position="42"/>
        <end position="62"/>
    </location>
</feature>
<dbReference type="InParanoid" id="A8N4R5"/>
<gene>
    <name evidence="2" type="ORF">CC1G_11130</name>
</gene>
<dbReference type="EMBL" id="AACS02000003">
    <property type="protein sequence ID" value="EAU91944.1"/>
    <property type="molecule type" value="Genomic_DNA"/>
</dbReference>
<keyword evidence="1" id="KW-0472">Membrane</keyword>
<dbReference type="OMA" id="NDANIDW"/>
<dbReference type="Proteomes" id="UP000001861">
    <property type="component" value="Unassembled WGS sequence"/>
</dbReference>
<accession>A8N4R5</accession>
<sequence>MSYPGDTKFDSPNAPFLTDSPGQHDLLDYEIRSKRRRRTFRIMTCFLVLAGILFGTELLGQYSPRWFSGSSFVGCPGHRRPHSYPIPPGIKLEECTDWNDLPDSARALNSMSTNITLDDPSNLFFVSRGSLSYGKILITQYDNPSRDSVEVNVAVRNGFQEMSKVCKIIRDDGANGIGIFTPNWDRRRRARGPIFDVKVDLPKSSKKKPLVVQSLETDLPMFRHTLGNIGEHVFFKNLLLSSINEAIETGPLRTEVVNISTVNAGISGRYYTNSSITLKTVNAPISVLLEMINENVTHATTAELYTTNSHIDFTANLTSTQENDGGAFGIVAETARGHIDADIVETPIDSILTLEAQTALARIDARLPTTFQGQFDLETVLSKASLDYKEDVEDPAGKGRKRHLQVDSVKRNQIQGATWWSNENKAKGSAVLKTSMGKVNLHL</sequence>
<dbReference type="KEGG" id="cci:CC1G_11130"/>
<dbReference type="AlphaFoldDB" id="A8N4R5"/>
<keyword evidence="3" id="KW-1185">Reference proteome</keyword>
<dbReference type="VEuPathDB" id="FungiDB:CC1G_11130"/>
<name>A8N4R5_COPC7</name>
<evidence type="ECO:0000313" key="2">
    <source>
        <dbReference type="EMBL" id="EAU91944.1"/>
    </source>
</evidence>
<keyword evidence="1" id="KW-1133">Transmembrane helix</keyword>
<evidence type="ECO:0000313" key="3">
    <source>
        <dbReference type="Proteomes" id="UP000001861"/>
    </source>
</evidence>
<reference evidence="2 3" key="1">
    <citation type="journal article" date="2010" name="Proc. Natl. Acad. Sci. U.S.A.">
        <title>Insights into evolution of multicellular fungi from the assembled chromosomes of the mushroom Coprinopsis cinerea (Coprinus cinereus).</title>
        <authorList>
            <person name="Stajich J.E."/>
            <person name="Wilke S.K."/>
            <person name="Ahren D."/>
            <person name="Au C.H."/>
            <person name="Birren B.W."/>
            <person name="Borodovsky M."/>
            <person name="Burns C."/>
            <person name="Canback B."/>
            <person name="Casselton L.A."/>
            <person name="Cheng C.K."/>
            <person name="Deng J."/>
            <person name="Dietrich F.S."/>
            <person name="Fargo D.C."/>
            <person name="Farman M.L."/>
            <person name="Gathman A.C."/>
            <person name="Goldberg J."/>
            <person name="Guigo R."/>
            <person name="Hoegger P.J."/>
            <person name="Hooker J.B."/>
            <person name="Huggins A."/>
            <person name="James T.Y."/>
            <person name="Kamada T."/>
            <person name="Kilaru S."/>
            <person name="Kodira C."/>
            <person name="Kues U."/>
            <person name="Kupfer D."/>
            <person name="Kwan H.S."/>
            <person name="Lomsadze A."/>
            <person name="Li W."/>
            <person name="Lilly W.W."/>
            <person name="Ma L.J."/>
            <person name="Mackey A.J."/>
            <person name="Manning G."/>
            <person name="Martin F."/>
            <person name="Muraguchi H."/>
            <person name="Natvig D.O."/>
            <person name="Palmerini H."/>
            <person name="Ramesh M.A."/>
            <person name="Rehmeyer C.J."/>
            <person name="Roe B.A."/>
            <person name="Shenoy N."/>
            <person name="Stanke M."/>
            <person name="Ter-Hovhannisyan V."/>
            <person name="Tunlid A."/>
            <person name="Velagapudi R."/>
            <person name="Vision T.J."/>
            <person name="Zeng Q."/>
            <person name="Zolan M.E."/>
            <person name="Pukkila P.J."/>
        </authorList>
    </citation>
    <scope>NUCLEOTIDE SEQUENCE [LARGE SCALE GENOMIC DNA]</scope>
    <source>
        <strain evidence="3">Okayama-7 / 130 / ATCC MYA-4618 / FGSC 9003</strain>
    </source>
</reference>
<comment type="caution">
    <text evidence="2">The sequence shown here is derived from an EMBL/GenBank/DDBJ whole genome shotgun (WGS) entry which is preliminary data.</text>
</comment>
<dbReference type="RefSeq" id="XP_001829860.1">
    <property type="nucleotide sequence ID" value="XM_001829808.1"/>
</dbReference>